<dbReference type="SUPFAM" id="SSF52540">
    <property type="entry name" value="P-loop containing nucleoside triphosphate hydrolases"/>
    <property type="match status" value="1"/>
</dbReference>
<evidence type="ECO:0000259" key="1">
    <source>
        <dbReference type="Pfam" id="PF20703"/>
    </source>
</evidence>
<dbReference type="PRINTS" id="PR00364">
    <property type="entry name" value="DISEASERSIST"/>
</dbReference>
<dbReference type="PANTHER" id="PTHR47691">
    <property type="entry name" value="REGULATOR-RELATED"/>
    <property type="match status" value="1"/>
</dbReference>
<dbReference type="InterPro" id="IPR049052">
    <property type="entry name" value="nSTAND1"/>
</dbReference>
<feature type="non-terminal residue" evidence="2">
    <location>
        <position position="342"/>
    </location>
</feature>
<accession>A0AAD7GW64</accession>
<evidence type="ECO:0000313" key="3">
    <source>
        <dbReference type="Proteomes" id="UP001215598"/>
    </source>
</evidence>
<feature type="domain" description="Novel STAND NTPase 1" evidence="1">
    <location>
        <begin position="4"/>
        <end position="143"/>
    </location>
</feature>
<gene>
    <name evidence="2" type="ORF">B0H16DRAFT_1231723</name>
</gene>
<proteinExistence type="predicted"/>
<dbReference type="EMBL" id="JARKIB010000455">
    <property type="protein sequence ID" value="KAJ7706620.1"/>
    <property type="molecule type" value="Genomic_DNA"/>
</dbReference>
<organism evidence="2 3">
    <name type="scientific">Mycena metata</name>
    <dbReference type="NCBI Taxonomy" id="1033252"/>
    <lineage>
        <taxon>Eukaryota</taxon>
        <taxon>Fungi</taxon>
        <taxon>Dikarya</taxon>
        <taxon>Basidiomycota</taxon>
        <taxon>Agaricomycotina</taxon>
        <taxon>Agaricomycetes</taxon>
        <taxon>Agaricomycetidae</taxon>
        <taxon>Agaricales</taxon>
        <taxon>Marasmiineae</taxon>
        <taxon>Mycenaceae</taxon>
        <taxon>Mycena</taxon>
    </lineage>
</organism>
<feature type="non-terminal residue" evidence="2">
    <location>
        <position position="1"/>
    </location>
</feature>
<dbReference type="Pfam" id="PF20703">
    <property type="entry name" value="nSTAND1"/>
    <property type="match status" value="1"/>
</dbReference>
<sequence length="342" mass="37635">PAKPKRFYGRQTELDTVLEAMSQDAPRVAILGGGGMGKTSLARAVLHHPQICARFQHRFFVSSESATTDLELAALTGLHLGLEAGPDLRNPVIRVLSRGPPVLLILDNLETPWEPTPSRAGVEEFLSLLTDIDHLALLITMRGAERPARVRWTRPFLQSLQPLSDDAAEKTFNDITDNSCQGEERTQLLQLTENMPLAIELMAHLVDYEGSSNVLTRWKMENTGVLSIGHNKGSNLNVSIELSLASPRLSSSAQELLSLLSLLPDGLSDDELSQTRLPISDVHSGKSVLLATSLAYRGTNRLRVLAPIREYVRSSSPPSQSLVYAVQEHFHQLLALYQQTRG</sequence>
<protein>
    <submittedName>
        <fullName evidence="2">P-loop containing nucleoside triphosphate hydrolase protein</fullName>
    </submittedName>
</protein>
<keyword evidence="2" id="KW-0378">Hydrolase</keyword>
<keyword evidence="3" id="KW-1185">Reference proteome</keyword>
<dbReference type="AlphaFoldDB" id="A0AAD7GW64"/>
<evidence type="ECO:0000313" key="2">
    <source>
        <dbReference type="EMBL" id="KAJ7706620.1"/>
    </source>
</evidence>
<name>A0AAD7GW64_9AGAR</name>
<comment type="caution">
    <text evidence="2">The sequence shown here is derived from an EMBL/GenBank/DDBJ whole genome shotgun (WGS) entry which is preliminary data.</text>
</comment>
<dbReference type="GO" id="GO:0016787">
    <property type="term" value="F:hydrolase activity"/>
    <property type="evidence" value="ECO:0007669"/>
    <property type="project" value="UniProtKB-KW"/>
</dbReference>
<dbReference type="InterPro" id="IPR027417">
    <property type="entry name" value="P-loop_NTPase"/>
</dbReference>
<dbReference type="Gene3D" id="3.40.50.300">
    <property type="entry name" value="P-loop containing nucleotide triphosphate hydrolases"/>
    <property type="match status" value="1"/>
</dbReference>
<dbReference type="Proteomes" id="UP001215598">
    <property type="component" value="Unassembled WGS sequence"/>
</dbReference>
<dbReference type="PANTHER" id="PTHR47691:SF3">
    <property type="entry name" value="HTH-TYPE TRANSCRIPTIONAL REGULATOR RV0890C-RELATED"/>
    <property type="match status" value="1"/>
</dbReference>
<reference evidence="2" key="1">
    <citation type="submission" date="2023-03" db="EMBL/GenBank/DDBJ databases">
        <title>Massive genome expansion in bonnet fungi (Mycena s.s.) driven by repeated elements and novel gene families across ecological guilds.</title>
        <authorList>
            <consortium name="Lawrence Berkeley National Laboratory"/>
            <person name="Harder C.B."/>
            <person name="Miyauchi S."/>
            <person name="Viragh M."/>
            <person name="Kuo A."/>
            <person name="Thoen E."/>
            <person name="Andreopoulos B."/>
            <person name="Lu D."/>
            <person name="Skrede I."/>
            <person name="Drula E."/>
            <person name="Henrissat B."/>
            <person name="Morin E."/>
            <person name="Kohler A."/>
            <person name="Barry K."/>
            <person name="LaButti K."/>
            <person name="Morin E."/>
            <person name="Salamov A."/>
            <person name="Lipzen A."/>
            <person name="Mereny Z."/>
            <person name="Hegedus B."/>
            <person name="Baldrian P."/>
            <person name="Stursova M."/>
            <person name="Weitz H."/>
            <person name="Taylor A."/>
            <person name="Grigoriev I.V."/>
            <person name="Nagy L.G."/>
            <person name="Martin F."/>
            <person name="Kauserud H."/>
        </authorList>
    </citation>
    <scope>NUCLEOTIDE SEQUENCE</scope>
    <source>
        <strain evidence="2">CBHHK182m</strain>
    </source>
</reference>